<dbReference type="EMBL" id="JXKQ01000002">
    <property type="protein sequence ID" value="OJG46399.1"/>
    <property type="molecule type" value="Genomic_DNA"/>
</dbReference>
<proteinExistence type="predicted"/>
<dbReference type="STRING" id="249189.RV04_GL000827"/>
<dbReference type="GO" id="GO:0005829">
    <property type="term" value="C:cytosol"/>
    <property type="evidence" value="ECO:0007669"/>
    <property type="project" value="TreeGrafter"/>
</dbReference>
<dbReference type="AlphaFoldDB" id="A0A1L8TQ00"/>
<dbReference type="Pfam" id="PF00300">
    <property type="entry name" value="His_Phos_1"/>
    <property type="match status" value="1"/>
</dbReference>
<dbReference type="GO" id="GO:0045820">
    <property type="term" value="P:negative regulation of glycolytic process"/>
    <property type="evidence" value="ECO:0007669"/>
    <property type="project" value="TreeGrafter"/>
</dbReference>
<comment type="caution">
    <text evidence="4">The sequence shown here is derived from an EMBL/GenBank/DDBJ whole genome shotgun (WGS) entry which is preliminary data.</text>
</comment>
<gene>
    <name evidence="4" type="ORF">RV04_GL000827</name>
</gene>
<feature type="active site" description="Proton donor/acceptor" evidence="2">
    <location>
        <position position="88"/>
    </location>
</feature>
<dbReference type="Proteomes" id="UP000182077">
    <property type="component" value="Unassembled WGS sequence"/>
</dbReference>
<dbReference type="PANTHER" id="PTHR46517">
    <property type="entry name" value="FRUCTOSE-2,6-BISPHOSPHATASE TIGAR"/>
    <property type="match status" value="1"/>
</dbReference>
<keyword evidence="5" id="KW-1185">Reference proteome</keyword>
<accession>A0A1L8TQ00</accession>
<organism evidence="4 5">
    <name type="scientific">Enterococcus hermanniensis</name>
    <dbReference type="NCBI Taxonomy" id="249189"/>
    <lineage>
        <taxon>Bacteria</taxon>
        <taxon>Bacillati</taxon>
        <taxon>Bacillota</taxon>
        <taxon>Bacilli</taxon>
        <taxon>Lactobacillales</taxon>
        <taxon>Enterococcaceae</taxon>
        <taxon>Enterococcus</taxon>
    </lineage>
</organism>
<dbReference type="InterPro" id="IPR051695">
    <property type="entry name" value="Phosphoglycerate_Mutase"/>
</dbReference>
<feature type="active site" description="Tele-phosphohistidine intermediate" evidence="2">
    <location>
        <position position="11"/>
    </location>
</feature>
<dbReference type="GO" id="GO:0043456">
    <property type="term" value="P:regulation of pentose-phosphate shunt"/>
    <property type="evidence" value="ECO:0007669"/>
    <property type="project" value="TreeGrafter"/>
</dbReference>
<feature type="binding site" evidence="3">
    <location>
        <begin position="10"/>
        <end position="17"/>
    </location>
    <ligand>
        <name>substrate</name>
    </ligand>
</feature>
<dbReference type="SMART" id="SM00855">
    <property type="entry name" value="PGAM"/>
    <property type="match status" value="1"/>
</dbReference>
<dbReference type="Gene3D" id="3.40.50.1240">
    <property type="entry name" value="Phosphoglycerate mutase-like"/>
    <property type="match status" value="1"/>
</dbReference>
<dbReference type="InterPro" id="IPR029033">
    <property type="entry name" value="His_PPase_superfam"/>
</dbReference>
<dbReference type="PANTHER" id="PTHR46517:SF1">
    <property type="entry name" value="FRUCTOSE-2,6-BISPHOSPHATASE TIGAR"/>
    <property type="match status" value="1"/>
</dbReference>
<name>A0A1L8TQ00_9ENTE</name>
<evidence type="ECO:0000256" key="2">
    <source>
        <dbReference type="PIRSR" id="PIRSR613078-1"/>
    </source>
</evidence>
<dbReference type="InterPro" id="IPR013078">
    <property type="entry name" value="His_Pase_superF_clade-1"/>
</dbReference>
<protein>
    <submittedName>
        <fullName evidence="4">Phosphoglycerate mutase</fullName>
    </submittedName>
</protein>
<keyword evidence="1" id="KW-0378">Hydrolase</keyword>
<sequence>MTETNLYIVRHGKTMFNTLARVQGWCDTPLTKSGRAGIQYVGLGLQDTKFEEAYSSDSGRAIETMRILLGEHPEGKDILYHVDPRIREWCFGSLEGGYDAEMWGVLPRVLNFQTEDDLFATDVTFEEIANAIEVADTANWAEPYAQLRDRVWNGFEDIAQNREKNGGGNVLIVSHGLTIAFLLSLIDSKQPVRANLLNGSINRIKYENGEFSIRAINDISYMERGKTILDQTKE</sequence>
<evidence type="ECO:0000313" key="4">
    <source>
        <dbReference type="EMBL" id="OJG46399.1"/>
    </source>
</evidence>
<evidence type="ECO:0000256" key="1">
    <source>
        <dbReference type="ARBA" id="ARBA00022801"/>
    </source>
</evidence>
<dbReference type="OrthoDB" id="4131070at2"/>
<dbReference type="CDD" id="cd07067">
    <property type="entry name" value="HP_PGM_like"/>
    <property type="match status" value="1"/>
</dbReference>
<reference evidence="4 5" key="1">
    <citation type="submission" date="2014-12" db="EMBL/GenBank/DDBJ databases">
        <title>Draft genome sequences of 29 type strains of Enterococci.</title>
        <authorList>
            <person name="Zhong Z."/>
            <person name="Sun Z."/>
            <person name="Liu W."/>
            <person name="Zhang W."/>
            <person name="Zhang H."/>
        </authorList>
    </citation>
    <scope>NUCLEOTIDE SEQUENCE [LARGE SCALE GENOMIC DNA]</scope>
    <source>
        <strain evidence="4 5">DSM 17122</strain>
    </source>
</reference>
<dbReference type="RefSeq" id="WP_071856860.1">
    <property type="nucleotide sequence ID" value="NZ_JBHSHK010000005.1"/>
</dbReference>
<feature type="binding site" evidence="3">
    <location>
        <position position="60"/>
    </location>
    <ligand>
        <name>substrate</name>
    </ligand>
</feature>
<dbReference type="SUPFAM" id="SSF53254">
    <property type="entry name" value="Phosphoglycerate mutase-like"/>
    <property type="match status" value="1"/>
</dbReference>
<evidence type="ECO:0000256" key="3">
    <source>
        <dbReference type="PIRSR" id="PIRSR613078-2"/>
    </source>
</evidence>
<dbReference type="GO" id="GO:0004331">
    <property type="term" value="F:fructose-2,6-bisphosphate 2-phosphatase activity"/>
    <property type="evidence" value="ECO:0007669"/>
    <property type="project" value="TreeGrafter"/>
</dbReference>
<evidence type="ECO:0000313" key="5">
    <source>
        <dbReference type="Proteomes" id="UP000182077"/>
    </source>
</evidence>